<dbReference type="STRING" id="1034346.GCA_000313565_02686"/>
<keyword evidence="4" id="KW-0460">Magnesium</keyword>
<dbReference type="Gene3D" id="3.20.20.370">
    <property type="entry name" value="Glycoside hydrolase/deacetylase"/>
    <property type="match status" value="1"/>
</dbReference>
<comment type="cofactor">
    <cofactor evidence="1">
        <name>Mg(2+)</name>
        <dbReference type="ChEBI" id="CHEBI:18420"/>
    </cofactor>
</comment>
<evidence type="ECO:0000256" key="1">
    <source>
        <dbReference type="ARBA" id="ARBA00001946"/>
    </source>
</evidence>
<dbReference type="GO" id="GO:0019213">
    <property type="term" value="F:deacetylase activity"/>
    <property type="evidence" value="ECO:0007669"/>
    <property type="project" value="TreeGrafter"/>
</dbReference>
<comment type="caution">
    <text evidence="6">The sequence shown here is derived from an EMBL/GenBank/DDBJ whole genome shotgun (WGS) entry which is preliminary data.</text>
</comment>
<evidence type="ECO:0000256" key="5">
    <source>
        <dbReference type="ARBA" id="ARBA00023277"/>
    </source>
</evidence>
<evidence type="ECO:0000313" key="7">
    <source>
        <dbReference type="Proteomes" id="UP000247612"/>
    </source>
</evidence>
<dbReference type="AlphaFoldDB" id="A0A318KI41"/>
<dbReference type="GO" id="GO:0005975">
    <property type="term" value="P:carbohydrate metabolic process"/>
    <property type="evidence" value="ECO:0007669"/>
    <property type="project" value="InterPro"/>
</dbReference>
<dbReference type="RefSeq" id="WP_022938969.1">
    <property type="nucleotide sequence ID" value="NZ_CABKRQ010000007.1"/>
</dbReference>
<dbReference type="Proteomes" id="UP000247612">
    <property type="component" value="Unassembled WGS sequence"/>
</dbReference>
<keyword evidence="7" id="KW-1185">Reference proteome</keyword>
<dbReference type="Pfam" id="PF04794">
    <property type="entry name" value="YdjC"/>
    <property type="match status" value="1"/>
</dbReference>
<keyword evidence="3 6" id="KW-0378">Hydrolase</keyword>
<reference evidence="6 7" key="1">
    <citation type="submission" date="2018-05" db="EMBL/GenBank/DDBJ databases">
        <title>Genomic Encyclopedia of Type Strains, Phase IV (KMG-IV): sequencing the most valuable type-strain genomes for metagenomic binning, comparative biology and taxonomic classification.</title>
        <authorList>
            <person name="Goeker M."/>
        </authorList>
    </citation>
    <scope>NUCLEOTIDE SEQUENCE [LARGE SCALE GENOMIC DNA]</scope>
    <source>
        <strain evidence="6 7">JC118</strain>
    </source>
</reference>
<dbReference type="SUPFAM" id="SSF88713">
    <property type="entry name" value="Glycoside hydrolase/deacetylase"/>
    <property type="match status" value="1"/>
</dbReference>
<evidence type="ECO:0000256" key="2">
    <source>
        <dbReference type="ARBA" id="ARBA00022723"/>
    </source>
</evidence>
<sequence>MKLLVQGDDFGFTRAVTYGILDAIENGILNCTGLFVNMPSSAWAAKQIAAHPQTCFGLDFNITSGKCVANPQLIPHLVDADGEFIRSTVKYADPLFMADQGRDVLWPYDEVMIELEAQFQKYVELAGSQPEYVHTHSIGRTVPSYAKAVSDIGRVHGVCMAKEMREHFGFADLHKTWTPMGKRPKKVFDIEKQLNKDTLGTVIANRDELLQYEYAALDGHPGYVDAELIADSTVSIERLRDVEMMMSPVMKDWIKEHHVEMVTYRDLKKRMAMNQSE</sequence>
<evidence type="ECO:0000313" key="6">
    <source>
        <dbReference type="EMBL" id="PXX77774.1"/>
    </source>
</evidence>
<dbReference type="InterPro" id="IPR006879">
    <property type="entry name" value="YdjC-like"/>
</dbReference>
<dbReference type="InterPro" id="IPR011330">
    <property type="entry name" value="Glyco_hydro/deAcase_b/a-brl"/>
</dbReference>
<name>A0A318KI41_9FIRM</name>
<dbReference type="PANTHER" id="PTHR31609">
    <property type="entry name" value="YDJC DEACETYLASE FAMILY MEMBER"/>
    <property type="match status" value="1"/>
</dbReference>
<dbReference type="PANTHER" id="PTHR31609:SF1">
    <property type="entry name" value="CARBOHYDRATE DEACETYLASE"/>
    <property type="match status" value="1"/>
</dbReference>
<dbReference type="OrthoDB" id="9774177at2"/>
<proteinExistence type="predicted"/>
<dbReference type="EMBL" id="QJKH01000009">
    <property type="protein sequence ID" value="PXX77774.1"/>
    <property type="molecule type" value="Genomic_DNA"/>
</dbReference>
<accession>A0A318KI41</accession>
<dbReference type="GO" id="GO:0016787">
    <property type="term" value="F:hydrolase activity"/>
    <property type="evidence" value="ECO:0007669"/>
    <property type="project" value="UniProtKB-KW"/>
</dbReference>
<evidence type="ECO:0000256" key="3">
    <source>
        <dbReference type="ARBA" id="ARBA00022801"/>
    </source>
</evidence>
<evidence type="ECO:0000256" key="4">
    <source>
        <dbReference type="ARBA" id="ARBA00022842"/>
    </source>
</evidence>
<protein>
    <submittedName>
        <fullName evidence="6">Putative glycoside hydrolase/deacetylase ChbG (UPF0249 family)</fullName>
    </submittedName>
</protein>
<keyword evidence="5" id="KW-0119">Carbohydrate metabolism</keyword>
<gene>
    <name evidence="6" type="ORF">DES51_10925</name>
</gene>
<dbReference type="GO" id="GO:0046872">
    <property type="term" value="F:metal ion binding"/>
    <property type="evidence" value="ECO:0007669"/>
    <property type="project" value="UniProtKB-KW"/>
</dbReference>
<organism evidence="6 7">
    <name type="scientific">Dielma fastidiosa</name>
    <dbReference type="NCBI Taxonomy" id="1034346"/>
    <lineage>
        <taxon>Bacteria</taxon>
        <taxon>Bacillati</taxon>
        <taxon>Bacillota</taxon>
        <taxon>Erysipelotrichia</taxon>
        <taxon>Erysipelotrichales</taxon>
        <taxon>Erysipelotrichaceae</taxon>
        <taxon>Dielma</taxon>
    </lineage>
</organism>
<keyword evidence="2" id="KW-0479">Metal-binding</keyword>